<name>A0A2M3ZU64_9DIPT</name>
<proteinExistence type="predicted"/>
<feature type="chain" id="PRO_5014656310" evidence="2">
    <location>
        <begin position="23"/>
        <end position="83"/>
    </location>
</feature>
<keyword evidence="1" id="KW-0812">Transmembrane</keyword>
<dbReference type="GO" id="GO:0006355">
    <property type="term" value="P:regulation of DNA-templated transcription"/>
    <property type="evidence" value="ECO:0007669"/>
    <property type="project" value="InterPro"/>
</dbReference>
<evidence type="ECO:0000256" key="1">
    <source>
        <dbReference type="SAM" id="Phobius"/>
    </source>
</evidence>
<protein>
    <submittedName>
        <fullName evidence="3">Putative secreted peptide</fullName>
    </submittedName>
</protein>
<dbReference type="EMBL" id="GGFM01011345">
    <property type="protein sequence ID" value="MBW32096.1"/>
    <property type="molecule type" value="Transcribed_RNA"/>
</dbReference>
<feature type="signal peptide" evidence="2">
    <location>
        <begin position="1"/>
        <end position="22"/>
    </location>
</feature>
<dbReference type="GO" id="GO:0003677">
    <property type="term" value="F:DNA binding"/>
    <property type="evidence" value="ECO:0007669"/>
    <property type="project" value="InterPro"/>
</dbReference>
<dbReference type="InterPro" id="IPR036538">
    <property type="entry name" value="Alpha_TIF_sf"/>
</dbReference>
<evidence type="ECO:0000256" key="2">
    <source>
        <dbReference type="SAM" id="SignalP"/>
    </source>
</evidence>
<keyword evidence="1" id="KW-1133">Transmembrane helix</keyword>
<keyword evidence="1" id="KW-0472">Membrane</keyword>
<dbReference type="AlphaFoldDB" id="A0A2M3ZU64"/>
<keyword evidence="2" id="KW-0732">Signal</keyword>
<accession>A0A2M3ZU64</accession>
<reference evidence="3" key="1">
    <citation type="submission" date="2018-01" db="EMBL/GenBank/DDBJ databases">
        <title>An insight into the sialome of Amazonian anophelines.</title>
        <authorList>
            <person name="Ribeiro J.M."/>
            <person name="Scarpassa V."/>
            <person name="Calvo E."/>
        </authorList>
    </citation>
    <scope>NUCLEOTIDE SEQUENCE</scope>
    <source>
        <tissue evidence="3">Salivary glands</tissue>
    </source>
</reference>
<evidence type="ECO:0000313" key="3">
    <source>
        <dbReference type="EMBL" id="MBW32096.1"/>
    </source>
</evidence>
<organism evidence="3">
    <name type="scientific">Anopheles braziliensis</name>
    <dbReference type="NCBI Taxonomy" id="58242"/>
    <lineage>
        <taxon>Eukaryota</taxon>
        <taxon>Metazoa</taxon>
        <taxon>Ecdysozoa</taxon>
        <taxon>Arthropoda</taxon>
        <taxon>Hexapoda</taxon>
        <taxon>Insecta</taxon>
        <taxon>Pterygota</taxon>
        <taxon>Neoptera</taxon>
        <taxon>Endopterygota</taxon>
        <taxon>Diptera</taxon>
        <taxon>Nematocera</taxon>
        <taxon>Culicoidea</taxon>
        <taxon>Culicidae</taxon>
        <taxon>Anophelinae</taxon>
        <taxon>Anopheles</taxon>
    </lineage>
</organism>
<dbReference type="SUPFAM" id="SSF56548">
    <property type="entry name" value="Conserved core of transcriptional regulatory protein vp16"/>
    <property type="match status" value="1"/>
</dbReference>
<feature type="transmembrane region" description="Helical" evidence="1">
    <location>
        <begin position="61"/>
        <end position="82"/>
    </location>
</feature>
<sequence length="83" mass="9511">MCPKTVVPGLLVTFCCCCCCHCRCTARVLLLTINGWSHKNRFFHLLRLSVTTSSYIDFSSLLSYFFTHFFLSVSLTSPFLIYV</sequence>